<evidence type="ECO:0000256" key="2">
    <source>
        <dbReference type="SAM" id="Phobius"/>
    </source>
</evidence>
<organism evidence="3 4">
    <name type="scientific">Streptomyces siderophoricus</name>
    <dbReference type="NCBI Taxonomy" id="2802281"/>
    <lineage>
        <taxon>Bacteria</taxon>
        <taxon>Bacillati</taxon>
        <taxon>Actinomycetota</taxon>
        <taxon>Actinomycetes</taxon>
        <taxon>Kitasatosporales</taxon>
        <taxon>Streptomycetaceae</taxon>
        <taxon>Streptomyces</taxon>
    </lineage>
</organism>
<sequence>MSTLSNLGRTEATTPRNSGFPNDPLGSNFSKWPGNPKNYNYDLPGQAYDGLPAPSAADKAKALSQVPGDTTKNYEKWKRIANASGDPADRKYEIYARFFNNTEGRTWDDWFNNRYIVGQMNNSKGAAFEGQLVRDFRLVGPDWLCEVTVDLIDANGHVVDSRRYDAYNTKRGEFHEFKSNSELKNKQIAKDRKIARLMPDKTFRFTGAKPFSENDRKKIDNFNRYVKRLRPGAVNPVRGNQRIYNSVPRTKPIRGYSRYDRWFAPGCQGSGSGTTTLASLSSPGCGTRGPLNERVNNSGRTPAEARRIQASARRFDSRGVLPRGGPGGVDFTTLELRYVGGLGKGKGMQYSMRADQQPDPDNNPGYGGKAAMQLSSDAMFTWLALTPDKFWVNLNPDQPDRVMDTAFASTDAGRVLLEADLQMKHDFFKTMDPKTDLGRRFWAALPQVDGRPCFSSIRNWIEPKPAKVREQDGGIYILDAPLRLKSVQQDFGTQLGGGEGVCHPTKAQQLQAQAVINQMIVPAVEKTINTAPQYADLRRVYTSRVAAEYIRRTDAQHPTDFHRFINSNNVKAWPLRAPHQNWDQDALFRKYRKIFINGEFKYNVNTARGVQVMIVGGVDFSKAPKHNITNARFNIENRDLDNTTRNSVKSDDTSYRDTDTLYLGGGPATATGGDPGGDPTPTPKPTPTHTGKPTHQPTTPAPDPTTPGGHTSGGGNGQPPAKDPSGDLAHTGSDTPIGLISGIAAALAAAGGGLVWWMRRRRTAPEG</sequence>
<evidence type="ECO:0000313" key="3">
    <source>
        <dbReference type="EMBL" id="MBL1093378.1"/>
    </source>
</evidence>
<accession>A0ABS1N015</accession>
<feature type="compositionally biased region" description="Low complexity" evidence="1">
    <location>
        <begin position="687"/>
        <end position="698"/>
    </location>
</feature>
<keyword evidence="4" id="KW-1185">Reference proteome</keyword>
<evidence type="ECO:0000313" key="4">
    <source>
        <dbReference type="Proteomes" id="UP000629371"/>
    </source>
</evidence>
<evidence type="ECO:0000256" key="1">
    <source>
        <dbReference type="SAM" id="MobiDB-lite"/>
    </source>
</evidence>
<gene>
    <name evidence="3" type="ORF">JK360_29290</name>
</gene>
<feature type="region of interest" description="Disordered" evidence="1">
    <location>
        <begin position="642"/>
        <end position="733"/>
    </location>
</feature>
<dbReference type="NCBIfam" id="TIGR01167">
    <property type="entry name" value="LPXTG_anchor"/>
    <property type="match status" value="1"/>
</dbReference>
<keyword evidence="2" id="KW-0472">Membrane</keyword>
<feature type="transmembrane region" description="Helical" evidence="2">
    <location>
        <begin position="737"/>
        <end position="757"/>
    </location>
</feature>
<feature type="region of interest" description="Disordered" evidence="1">
    <location>
        <begin position="1"/>
        <end position="37"/>
    </location>
</feature>
<dbReference type="Proteomes" id="UP000629371">
    <property type="component" value="Unassembled WGS sequence"/>
</dbReference>
<keyword evidence="2" id="KW-0812">Transmembrane</keyword>
<keyword evidence="2" id="KW-1133">Transmembrane helix</keyword>
<reference evidence="3 4" key="1">
    <citation type="submission" date="2021-01" db="EMBL/GenBank/DDBJ databases">
        <title>WGS of actinomycetes isolated from Thailand.</title>
        <authorList>
            <person name="Thawai C."/>
        </authorList>
    </citation>
    <scope>NUCLEOTIDE SEQUENCE [LARGE SCALE GENOMIC DNA]</scope>
    <source>
        <strain evidence="3 4">CH9-7</strain>
    </source>
</reference>
<feature type="compositionally biased region" description="Polar residues" evidence="1">
    <location>
        <begin position="1"/>
        <end position="30"/>
    </location>
</feature>
<dbReference type="RefSeq" id="WP_201809134.1">
    <property type="nucleotide sequence ID" value="NZ_JAERRI010000019.1"/>
</dbReference>
<protein>
    <submittedName>
        <fullName evidence="3">LPXTG cell wall anchor domain-containing protein</fullName>
    </submittedName>
</protein>
<proteinExistence type="predicted"/>
<feature type="region of interest" description="Disordered" evidence="1">
    <location>
        <begin position="278"/>
        <end position="304"/>
    </location>
</feature>
<comment type="caution">
    <text evidence="3">The sequence shown here is derived from an EMBL/GenBank/DDBJ whole genome shotgun (WGS) entry which is preliminary data.</text>
</comment>
<feature type="compositionally biased region" description="Basic and acidic residues" evidence="1">
    <location>
        <begin position="642"/>
        <end position="659"/>
    </location>
</feature>
<name>A0ABS1N015_9ACTN</name>
<dbReference type="EMBL" id="JAERRI010000019">
    <property type="protein sequence ID" value="MBL1093378.1"/>
    <property type="molecule type" value="Genomic_DNA"/>
</dbReference>